<protein>
    <recommendedName>
        <fullName evidence="5">QWRF motif-containing protein 7</fullName>
    </recommendedName>
</protein>
<dbReference type="Pfam" id="PF04484">
    <property type="entry name" value="QWRF"/>
    <property type="match status" value="1"/>
</dbReference>
<accession>A0AAP0X853</accession>
<name>A0AAP0X853_LIQFO</name>
<dbReference type="PANTHER" id="PTHR31807">
    <property type="entry name" value="AUGMIN FAMILY MEMBER"/>
    <property type="match status" value="1"/>
</dbReference>
<dbReference type="EMBL" id="JBBPBK010000001">
    <property type="protein sequence ID" value="KAK9293302.1"/>
    <property type="molecule type" value="Genomic_DNA"/>
</dbReference>
<dbReference type="InterPro" id="IPR007573">
    <property type="entry name" value="QWRF"/>
</dbReference>
<dbReference type="GO" id="GO:0005737">
    <property type="term" value="C:cytoplasm"/>
    <property type="evidence" value="ECO:0007669"/>
    <property type="project" value="TreeGrafter"/>
</dbReference>
<evidence type="ECO:0008006" key="5">
    <source>
        <dbReference type="Google" id="ProtNLM"/>
    </source>
</evidence>
<comment type="caution">
    <text evidence="3">The sequence shown here is derived from an EMBL/GenBank/DDBJ whole genome shotgun (WGS) entry which is preliminary data.</text>
</comment>
<evidence type="ECO:0000313" key="3">
    <source>
        <dbReference type="EMBL" id="KAK9293302.1"/>
    </source>
</evidence>
<feature type="compositionally biased region" description="Polar residues" evidence="2">
    <location>
        <begin position="38"/>
        <end position="56"/>
    </location>
</feature>
<dbReference type="Proteomes" id="UP001415857">
    <property type="component" value="Unassembled WGS sequence"/>
</dbReference>
<feature type="region of interest" description="Disordered" evidence="2">
    <location>
        <begin position="108"/>
        <end position="127"/>
    </location>
</feature>
<comment type="similarity">
    <text evidence="1">Belongs to the QWRF family.</text>
</comment>
<gene>
    <name evidence="3" type="ORF">L1049_021294</name>
</gene>
<keyword evidence="4" id="KW-1185">Reference proteome</keyword>
<evidence type="ECO:0000256" key="1">
    <source>
        <dbReference type="ARBA" id="ARBA00010016"/>
    </source>
</evidence>
<feature type="region of interest" description="Disordered" evidence="2">
    <location>
        <begin position="1"/>
        <end position="67"/>
    </location>
</feature>
<dbReference type="AlphaFoldDB" id="A0AAP0X853"/>
<dbReference type="GO" id="GO:0051225">
    <property type="term" value="P:spindle assembly"/>
    <property type="evidence" value="ECO:0007669"/>
    <property type="project" value="TreeGrafter"/>
</dbReference>
<evidence type="ECO:0000256" key="2">
    <source>
        <dbReference type="SAM" id="MobiDB-lite"/>
    </source>
</evidence>
<sequence>MDHTRSRRHQPAGIPCSPRLQRSKSGTPAISLPEFHVSASNLNQKSINRSKSTTKSRTNKDEENVQPSLRVSSINQTKTQQNKDIYVKLMQGSPRTCSATMRAKTVSGGSPSAWALSPGRSLQGPLTPESPGGGISRMKFGGGGGVSGVLKYFRQKKVVAVQEEVHRFRVFHNRLLQWRFANARAEAAMAAVKIVAEDKLFSVWMRIFKTRNSIVEKRIQMQRLKHEIKLFQIINPEICLLSEWAKLESRNYEAVGKLARKLSAMSVKLPLIRGAKVEKICYMLTELLIIVKQQKECLEELKKRIPIIASLEARERSLRVYLIQEAKESRKCQDD</sequence>
<proteinExistence type="inferred from homology"/>
<dbReference type="GO" id="GO:0005880">
    <property type="term" value="C:nuclear microtubule"/>
    <property type="evidence" value="ECO:0007669"/>
    <property type="project" value="TreeGrafter"/>
</dbReference>
<evidence type="ECO:0000313" key="4">
    <source>
        <dbReference type="Proteomes" id="UP001415857"/>
    </source>
</evidence>
<dbReference type="GO" id="GO:0008017">
    <property type="term" value="F:microtubule binding"/>
    <property type="evidence" value="ECO:0007669"/>
    <property type="project" value="TreeGrafter"/>
</dbReference>
<feature type="compositionally biased region" description="Basic residues" evidence="2">
    <location>
        <begin position="1"/>
        <end position="10"/>
    </location>
</feature>
<dbReference type="PANTHER" id="PTHR31807:SF27">
    <property type="entry name" value="QWRF MOTIF-CONTAINING PROTEIN 7"/>
    <property type="match status" value="1"/>
</dbReference>
<reference evidence="3 4" key="1">
    <citation type="journal article" date="2024" name="Plant J.">
        <title>Genome sequences and population genomics reveal climatic adaptation and genomic divergence between two closely related sweetgum species.</title>
        <authorList>
            <person name="Xu W.Q."/>
            <person name="Ren C.Q."/>
            <person name="Zhang X.Y."/>
            <person name="Comes H.P."/>
            <person name="Liu X.H."/>
            <person name="Li Y.G."/>
            <person name="Kettle C.J."/>
            <person name="Jalonen R."/>
            <person name="Gaisberger H."/>
            <person name="Ma Y.Z."/>
            <person name="Qiu Y.X."/>
        </authorList>
    </citation>
    <scope>NUCLEOTIDE SEQUENCE [LARGE SCALE GENOMIC DNA]</scope>
    <source>
        <strain evidence="3">Hangzhou</strain>
    </source>
</reference>
<organism evidence="3 4">
    <name type="scientific">Liquidambar formosana</name>
    <name type="common">Formosan gum</name>
    <dbReference type="NCBI Taxonomy" id="63359"/>
    <lineage>
        <taxon>Eukaryota</taxon>
        <taxon>Viridiplantae</taxon>
        <taxon>Streptophyta</taxon>
        <taxon>Embryophyta</taxon>
        <taxon>Tracheophyta</taxon>
        <taxon>Spermatophyta</taxon>
        <taxon>Magnoliopsida</taxon>
        <taxon>eudicotyledons</taxon>
        <taxon>Gunneridae</taxon>
        <taxon>Pentapetalae</taxon>
        <taxon>Saxifragales</taxon>
        <taxon>Altingiaceae</taxon>
        <taxon>Liquidambar</taxon>
    </lineage>
</organism>